<dbReference type="PANTHER" id="PTHR33744">
    <property type="entry name" value="CARBOHYDRATE DIACID REGULATOR"/>
    <property type="match status" value="1"/>
</dbReference>
<dbReference type="RefSeq" id="WP_296746223.1">
    <property type="nucleotide sequence ID" value="NZ_FWFD01000003.1"/>
</dbReference>
<dbReference type="InterPro" id="IPR009057">
    <property type="entry name" value="Homeodomain-like_sf"/>
</dbReference>
<dbReference type="InterPro" id="IPR042070">
    <property type="entry name" value="PucR_C-HTH_sf"/>
</dbReference>
<accession>A0A1X6WK31</accession>
<dbReference type="PANTHER" id="PTHR33744:SF15">
    <property type="entry name" value="CARBOHYDRATE DIACID REGULATOR"/>
    <property type="match status" value="1"/>
</dbReference>
<proteinExistence type="predicted"/>
<protein>
    <submittedName>
        <fullName evidence="2">Leucine rich protein</fullName>
    </submittedName>
</protein>
<feature type="domain" description="PucR C-terminal helix-turn-helix" evidence="1">
    <location>
        <begin position="235"/>
        <end position="279"/>
    </location>
</feature>
<name>A0A1X6WK31_9ENTE</name>
<evidence type="ECO:0000259" key="1">
    <source>
        <dbReference type="Pfam" id="PF13556"/>
    </source>
</evidence>
<evidence type="ECO:0000313" key="2">
    <source>
        <dbReference type="EMBL" id="SLM84592.1"/>
    </source>
</evidence>
<dbReference type="Proteomes" id="UP000195918">
    <property type="component" value="Unassembled WGS sequence"/>
</dbReference>
<dbReference type="SUPFAM" id="SSF46689">
    <property type="entry name" value="Homeodomain-like"/>
    <property type="match status" value="1"/>
</dbReference>
<sequence>MKLNELQSIYPQGKVLTSKEADEKYLILPIENKWFYLPKNNLSNSEMKLLQNLLPESNYLIQLKKHPWYQYLFQNKPFPTVEQPYRIIQLKIKKESPNAIDWLTHFSKLFNQVEDYFFIDKTTAILVEEKSPVVYQKTDLDGMILTLESEFLIQANAFLGSFNEINQNFSLYFAEEQKIFESYYKHRKNVFSFQDVAIDYLTKNTIAKSSIMQTLKDTLSIDDELKLIIKTLWLKQGNITSTSKELYIHRNTLQYRLEKFNERTGFSLKDMNDLTLCYLLIN</sequence>
<organism evidence="2 3">
    <name type="scientific">Vagococcus fluvialis bH819</name>
    <dbReference type="NCBI Taxonomy" id="1255619"/>
    <lineage>
        <taxon>Bacteria</taxon>
        <taxon>Bacillati</taxon>
        <taxon>Bacillota</taxon>
        <taxon>Bacilli</taxon>
        <taxon>Lactobacillales</taxon>
        <taxon>Enterococcaceae</taxon>
        <taxon>Vagococcus</taxon>
    </lineage>
</organism>
<dbReference type="AlphaFoldDB" id="A0A1X6WK31"/>
<keyword evidence="3" id="KW-1185">Reference proteome</keyword>
<dbReference type="EMBL" id="FWFD01000003">
    <property type="protein sequence ID" value="SLM84592.1"/>
    <property type="molecule type" value="Genomic_DNA"/>
</dbReference>
<reference evidence="3" key="1">
    <citation type="submission" date="2017-02" db="EMBL/GenBank/DDBJ databases">
        <authorList>
            <person name="Dridi B."/>
        </authorList>
    </citation>
    <scope>NUCLEOTIDE SEQUENCE [LARGE SCALE GENOMIC DNA]</scope>
    <source>
        <strain evidence="3">bH819</strain>
    </source>
</reference>
<evidence type="ECO:0000313" key="3">
    <source>
        <dbReference type="Proteomes" id="UP000195918"/>
    </source>
</evidence>
<dbReference type="Pfam" id="PF13556">
    <property type="entry name" value="HTH_30"/>
    <property type="match status" value="1"/>
</dbReference>
<dbReference type="InterPro" id="IPR025736">
    <property type="entry name" value="PucR_C-HTH_dom"/>
</dbReference>
<dbReference type="InterPro" id="IPR051448">
    <property type="entry name" value="CdaR-like_regulators"/>
</dbReference>
<gene>
    <name evidence="2" type="ORF">FM121_00770</name>
</gene>
<dbReference type="Gene3D" id="1.10.10.2840">
    <property type="entry name" value="PucR C-terminal helix-turn-helix domain"/>
    <property type="match status" value="1"/>
</dbReference>